<dbReference type="Proteomes" id="UP001215598">
    <property type="component" value="Unassembled WGS sequence"/>
</dbReference>
<name>A0AAD7K5V8_9AGAR</name>
<accession>A0AAD7K5V8</accession>
<evidence type="ECO:0000256" key="1">
    <source>
        <dbReference type="SAM" id="MobiDB-lite"/>
    </source>
</evidence>
<evidence type="ECO:0000313" key="3">
    <source>
        <dbReference type="Proteomes" id="UP001215598"/>
    </source>
</evidence>
<dbReference type="AlphaFoldDB" id="A0AAD7K5V8"/>
<proteinExistence type="predicted"/>
<evidence type="ECO:0000313" key="2">
    <source>
        <dbReference type="EMBL" id="KAJ7777349.1"/>
    </source>
</evidence>
<reference evidence="2" key="1">
    <citation type="submission" date="2023-03" db="EMBL/GenBank/DDBJ databases">
        <title>Massive genome expansion in bonnet fungi (Mycena s.s.) driven by repeated elements and novel gene families across ecological guilds.</title>
        <authorList>
            <consortium name="Lawrence Berkeley National Laboratory"/>
            <person name="Harder C.B."/>
            <person name="Miyauchi S."/>
            <person name="Viragh M."/>
            <person name="Kuo A."/>
            <person name="Thoen E."/>
            <person name="Andreopoulos B."/>
            <person name="Lu D."/>
            <person name="Skrede I."/>
            <person name="Drula E."/>
            <person name="Henrissat B."/>
            <person name="Morin E."/>
            <person name="Kohler A."/>
            <person name="Barry K."/>
            <person name="LaButti K."/>
            <person name="Morin E."/>
            <person name="Salamov A."/>
            <person name="Lipzen A."/>
            <person name="Mereny Z."/>
            <person name="Hegedus B."/>
            <person name="Baldrian P."/>
            <person name="Stursova M."/>
            <person name="Weitz H."/>
            <person name="Taylor A."/>
            <person name="Grigoriev I.V."/>
            <person name="Nagy L.G."/>
            <person name="Martin F."/>
            <person name="Kauserud H."/>
        </authorList>
    </citation>
    <scope>NUCLEOTIDE SEQUENCE</scope>
    <source>
        <strain evidence="2">CBHHK182m</strain>
    </source>
</reference>
<keyword evidence="3" id="KW-1185">Reference proteome</keyword>
<dbReference type="EMBL" id="JARKIB010000008">
    <property type="protein sequence ID" value="KAJ7777349.1"/>
    <property type="molecule type" value="Genomic_DNA"/>
</dbReference>
<feature type="region of interest" description="Disordered" evidence="1">
    <location>
        <begin position="1"/>
        <end position="26"/>
    </location>
</feature>
<feature type="compositionally biased region" description="Low complexity" evidence="1">
    <location>
        <begin position="1"/>
        <end position="12"/>
    </location>
</feature>
<organism evidence="2 3">
    <name type="scientific">Mycena metata</name>
    <dbReference type="NCBI Taxonomy" id="1033252"/>
    <lineage>
        <taxon>Eukaryota</taxon>
        <taxon>Fungi</taxon>
        <taxon>Dikarya</taxon>
        <taxon>Basidiomycota</taxon>
        <taxon>Agaricomycotina</taxon>
        <taxon>Agaricomycetes</taxon>
        <taxon>Agaricomycetidae</taxon>
        <taxon>Agaricales</taxon>
        <taxon>Marasmiineae</taxon>
        <taxon>Mycenaceae</taxon>
        <taxon>Mycena</taxon>
    </lineage>
</organism>
<gene>
    <name evidence="2" type="ORF">B0H16DRAFT_955384</name>
</gene>
<sequence length="296" mass="33344">MASGARTGAARTRTTRRRGPVGGGLASVPSNAPSLVWSSLAPSLATQLPLLQYLLDKQTTRRRRYPCVCALYLLTEHFTSLDGLTPGSFTHSLLCKYKNNYFPSSLFVYLSPNLSLPSHLLDTLSFHCSRHLVPPRTHSPIHIHIPSPIPPSNPPPPTRWIPIYALDYQYLSAERRATFFGCFVARPGHRSYIHRPRPWTLDPLISPHLCTTQCRADPPVVRRSVPLPLLQPAKSIHSFWSWRLPAADESGFWLWVEGQGFRARGRADIDVRIVFVCTTTIHTPAHQPRLPRRETS</sequence>
<protein>
    <submittedName>
        <fullName evidence="2">Uncharacterized protein</fullName>
    </submittedName>
</protein>
<comment type="caution">
    <text evidence="2">The sequence shown here is derived from an EMBL/GenBank/DDBJ whole genome shotgun (WGS) entry which is preliminary data.</text>
</comment>